<dbReference type="GO" id="GO:0005739">
    <property type="term" value="C:mitochondrion"/>
    <property type="evidence" value="ECO:0007669"/>
    <property type="project" value="TreeGrafter"/>
</dbReference>
<dbReference type="AlphaFoldDB" id="A0A8I6RJ64"/>
<dbReference type="KEGG" id="clec:106664658"/>
<gene>
    <name evidence="2" type="primary">106664658</name>
</gene>
<dbReference type="Proteomes" id="UP000494040">
    <property type="component" value="Unassembled WGS sequence"/>
</dbReference>
<sequence length="448" mass="50618">MLQFWKKGSSPKKIKNGCPQTADLDSDFSVRSGPLAKFKSEDSIGKQPCEKLSRLSLGLEDAIHNKTALSYLSQYMEVRGYSNLFNLLADLERLPFRLQPSPRSAHSPSGLSTDEANSVLSIRHIFDKYLNEESHCKVKMPDDIKLAVLSALSSDQTDVQISKLKNAVFYLIKKDIWNDFLKSDWHCKYQIEVMTSRSMTLSDVLYNDSCLGAFLDFLDSEGLSPVIEFWLSATSFEKQYKWENSPNSDSIQNDAIAIYEKYLSLQAMTPLGVCDQVRFAVEEGICRETQTSPECFWPAQVAVEDFLSQNCLKHFLSSQQYLALLSDVMATTCLTSLITKSNLSPASSITEGSQDFSKASQVDVEGLWRRRKHNCGLSFGRIDQLGRYETDIEPEPERKSESRITRVVKLLLNKDEQKAQEEMAWRVAEMIVKDITSITMGAPHSEDA</sequence>
<dbReference type="OrthoDB" id="5584247at2759"/>
<dbReference type="PROSITE" id="PS50132">
    <property type="entry name" value="RGS"/>
    <property type="match status" value="1"/>
</dbReference>
<dbReference type="InterPro" id="IPR052246">
    <property type="entry name" value="Cell_Polariz_PKAAnc"/>
</dbReference>
<proteinExistence type="predicted"/>
<dbReference type="PANTHER" id="PTHR13155">
    <property type="entry name" value="A-KINASE ANCHOR PROTEINS"/>
    <property type="match status" value="1"/>
</dbReference>
<evidence type="ECO:0000259" key="1">
    <source>
        <dbReference type="PROSITE" id="PS50132"/>
    </source>
</evidence>
<dbReference type="EnsemblMetazoa" id="XM_014390582.2">
    <property type="protein sequence ID" value="XP_014246068.1"/>
    <property type="gene ID" value="LOC106664658"/>
</dbReference>
<feature type="domain" description="RGS" evidence="1">
    <location>
        <begin position="200"/>
        <end position="325"/>
    </location>
</feature>
<evidence type="ECO:0000313" key="2">
    <source>
        <dbReference type="EnsemblMetazoa" id="XP_014246068.1"/>
    </source>
</evidence>
<dbReference type="Pfam" id="PF00615">
    <property type="entry name" value="RGS"/>
    <property type="match status" value="2"/>
</dbReference>
<organism evidence="2 3">
    <name type="scientific">Cimex lectularius</name>
    <name type="common">Bed bug</name>
    <name type="synonym">Acanthia lectularia</name>
    <dbReference type="NCBI Taxonomy" id="79782"/>
    <lineage>
        <taxon>Eukaryota</taxon>
        <taxon>Metazoa</taxon>
        <taxon>Ecdysozoa</taxon>
        <taxon>Arthropoda</taxon>
        <taxon>Hexapoda</taxon>
        <taxon>Insecta</taxon>
        <taxon>Pterygota</taxon>
        <taxon>Neoptera</taxon>
        <taxon>Paraneoptera</taxon>
        <taxon>Hemiptera</taxon>
        <taxon>Heteroptera</taxon>
        <taxon>Panheteroptera</taxon>
        <taxon>Cimicomorpha</taxon>
        <taxon>Cimicidae</taxon>
        <taxon>Cimex</taxon>
    </lineage>
</organism>
<accession>A0A8I6RJ64</accession>
<dbReference type="Gene3D" id="1.10.167.10">
    <property type="entry name" value="Regulator of G-protein Signalling 4, domain 2"/>
    <property type="match status" value="2"/>
</dbReference>
<name>A0A8I6RJ64_CIMLE</name>
<dbReference type="InterPro" id="IPR037719">
    <property type="entry name" value="AKAP10_AKB_dom"/>
</dbReference>
<dbReference type="GO" id="GO:0051018">
    <property type="term" value="F:protein kinase A binding"/>
    <property type="evidence" value="ECO:0007669"/>
    <property type="project" value="InterPro"/>
</dbReference>
<dbReference type="SMART" id="SM00315">
    <property type="entry name" value="RGS"/>
    <property type="match status" value="2"/>
</dbReference>
<reference evidence="2" key="1">
    <citation type="submission" date="2022-01" db="UniProtKB">
        <authorList>
            <consortium name="EnsemblMetazoa"/>
        </authorList>
    </citation>
    <scope>IDENTIFICATION</scope>
</reference>
<dbReference type="CDD" id="cd12804">
    <property type="entry name" value="AKAP10_AKB"/>
    <property type="match status" value="1"/>
</dbReference>
<dbReference type="PANTHER" id="PTHR13155:SF1">
    <property type="entry name" value="A-KINASE ANCHOR PROTEIN 10, MITOCHONDRIAL"/>
    <property type="match status" value="1"/>
</dbReference>
<dbReference type="InterPro" id="IPR016137">
    <property type="entry name" value="RGS"/>
</dbReference>
<dbReference type="InterPro" id="IPR044926">
    <property type="entry name" value="RGS_subdomain_2"/>
</dbReference>
<keyword evidence="3" id="KW-1185">Reference proteome</keyword>
<evidence type="ECO:0000313" key="3">
    <source>
        <dbReference type="Proteomes" id="UP000494040"/>
    </source>
</evidence>
<dbReference type="OMA" id="MALFYFM"/>
<dbReference type="InterPro" id="IPR036305">
    <property type="entry name" value="RGS_sf"/>
</dbReference>
<dbReference type="SUPFAM" id="SSF48097">
    <property type="entry name" value="Regulator of G-protein signaling, RGS"/>
    <property type="match status" value="2"/>
</dbReference>
<protein>
    <recommendedName>
        <fullName evidence="1">RGS domain-containing protein</fullName>
    </recommendedName>
</protein>
<dbReference type="GO" id="GO:0008104">
    <property type="term" value="P:intracellular protein localization"/>
    <property type="evidence" value="ECO:0007669"/>
    <property type="project" value="TreeGrafter"/>
</dbReference>
<dbReference type="GO" id="GO:0005886">
    <property type="term" value="C:plasma membrane"/>
    <property type="evidence" value="ECO:0007669"/>
    <property type="project" value="TreeGrafter"/>
</dbReference>